<protein>
    <submittedName>
        <fullName evidence="1">Uncharacterized protein</fullName>
    </submittedName>
</protein>
<dbReference type="AlphaFoldDB" id="A0A9P0GEH8"/>
<dbReference type="OrthoDB" id="6696428at2759"/>
<evidence type="ECO:0000313" key="2">
    <source>
        <dbReference type="Proteomes" id="UP001153636"/>
    </source>
</evidence>
<accession>A0A9P0GEH8</accession>
<proteinExistence type="predicted"/>
<keyword evidence="2" id="KW-1185">Reference proteome</keyword>
<evidence type="ECO:0000313" key="1">
    <source>
        <dbReference type="EMBL" id="CAH1106880.1"/>
    </source>
</evidence>
<reference evidence="1" key="1">
    <citation type="submission" date="2022-01" db="EMBL/GenBank/DDBJ databases">
        <authorList>
            <person name="King R."/>
        </authorList>
    </citation>
    <scope>NUCLEOTIDE SEQUENCE</scope>
</reference>
<dbReference type="Proteomes" id="UP001153636">
    <property type="component" value="Chromosome 2"/>
</dbReference>
<sequence length="164" mass="19178">MNPFSIIKQSDNILAAIKKPRKILFDNFTIKNAEIWLKRLQRQIKSCNKAIRSRQQYNLSIGDLRKLETNVGHFKHFRKLILNRHIGMGIQSKLGQRVKWANVESSFKSRATTGIIVHLRHKDLDTFLNDCVVIFKNKINKFLKQHQALKVNTTHKSSYKVPPF</sequence>
<name>A0A9P0GEH8_9CUCU</name>
<organism evidence="1 2">
    <name type="scientific">Psylliodes chrysocephalus</name>
    <dbReference type="NCBI Taxonomy" id="3402493"/>
    <lineage>
        <taxon>Eukaryota</taxon>
        <taxon>Metazoa</taxon>
        <taxon>Ecdysozoa</taxon>
        <taxon>Arthropoda</taxon>
        <taxon>Hexapoda</taxon>
        <taxon>Insecta</taxon>
        <taxon>Pterygota</taxon>
        <taxon>Neoptera</taxon>
        <taxon>Endopterygota</taxon>
        <taxon>Coleoptera</taxon>
        <taxon>Polyphaga</taxon>
        <taxon>Cucujiformia</taxon>
        <taxon>Chrysomeloidea</taxon>
        <taxon>Chrysomelidae</taxon>
        <taxon>Galerucinae</taxon>
        <taxon>Alticini</taxon>
        <taxon>Psylliodes</taxon>
    </lineage>
</organism>
<gene>
    <name evidence="1" type="ORF">PSYICH_LOCUS7578</name>
</gene>
<dbReference type="EMBL" id="OV651814">
    <property type="protein sequence ID" value="CAH1106880.1"/>
    <property type="molecule type" value="Genomic_DNA"/>
</dbReference>